<name>A0A0G0WMC0_9BACT</name>
<proteinExistence type="predicted"/>
<protein>
    <submittedName>
        <fullName evidence="2">Uncharacterized protein</fullName>
    </submittedName>
</protein>
<evidence type="ECO:0000256" key="1">
    <source>
        <dbReference type="SAM" id="MobiDB-lite"/>
    </source>
</evidence>
<accession>A0A0G0WMC0</accession>
<evidence type="ECO:0000313" key="2">
    <source>
        <dbReference type="EMBL" id="KKS13222.1"/>
    </source>
</evidence>
<sequence>MNKITKISLSVLLIFFLLIPSVLVPRPAKSAPAVVNIANCVGAGLLANYLTGLIPGTGSLSEVPVSEGNLRNKEGTLDIAARCTARQLFDGSISGMLDIVRTGGRDGAAAYVKDWRNFQANAEYRGEDIFRAILSNTKLCNYIDRDIKGFFGVTSKITLPPKTQTRIGNLDPYQLRATCTMPQNFSITRYQKDFAGNGGWDAWSRMLEPQNNYYGALLGALDEVAKQRALESSADINEAISGEGYTARRKACETTGNGARCVVLGTVLTPGSTLSGTVKSTFQSELDWLANSDELNEVIASLIERFVNRLLNIEAPDSDQTYSPDPTLPPTPPPAPGATCPVPTTPATLCASVDSNTVLGILNNYPPSDAGITEAIVEVQGIYPEAYVIPHNTGTMVLDKIDFGGGMIVDVIIGAGGANPSWGWLVECQCGG</sequence>
<feature type="region of interest" description="Disordered" evidence="1">
    <location>
        <begin position="316"/>
        <end position="339"/>
    </location>
</feature>
<feature type="compositionally biased region" description="Pro residues" evidence="1">
    <location>
        <begin position="326"/>
        <end position="336"/>
    </location>
</feature>
<gene>
    <name evidence="2" type="ORF">UU70_C0020G0002</name>
</gene>
<dbReference type="AlphaFoldDB" id="A0A0G0WMC0"/>
<dbReference type="Proteomes" id="UP000034380">
    <property type="component" value="Unassembled WGS sequence"/>
</dbReference>
<organism evidence="2 3">
    <name type="scientific">Candidatus Yanofskybacteria bacterium GW2011_GWA1_41_6</name>
    <dbReference type="NCBI Taxonomy" id="1619020"/>
    <lineage>
        <taxon>Bacteria</taxon>
        <taxon>Candidatus Yanofskyibacteriota</taxon>
    </lineage>
</organism>
<comment type="caution">
    <text evidence="2">The sequence shown here is derived from an EMBL/GenBank/DDBJ whole genome shotgun (WGS) entry which is preliminary data.</text>
</comment>
<dbReference type="EMBL" id="LCBQ01000020">
    <property type="protein sequence ID" value="KKS13222.1"/>
    <property type="molecule type" value="Genomic_DNA"/>
</dbReference>
<reference evidence="2 3" key="1">
    <citation type="journal article" date="2015" name="Nature">
        <title>rRNA introns, odd ribosomes, and small enigmatic genomes across a large radiation of phyla.</title>
        <authorList>
            <person name="Brown C.T."/>
            <person name="Hug L.A."/>
            <person name="Thomas B.C."/>
            <person name="Sharon I."/>
            <person name="Castelle C.J."/>
            <person name="Singh A."/>
            <person name="Wilkins M.J."/>
            <person name="Williams K.H."/>
            <person name="Banfield J.F."/>
        </authorList>
    </citation>
    <scope>NUCLEOTIDE SEQUENCE [LARGE SCALE GENOMIC DNA]</scope>
</reference>
<evidence type="ECO:0000313" key="3">
    <source>
        <dbReference type="Proteomes" id="UP000034380"/>
    </source>
</evidence>